<dbReference type="EMBL" id="LUUK01000016">
    <property type="protein sequence ID" value="OAI27999.1"/>
    <property type="molecule type" value="Genomic_DNA"/>
</dbReference>
<accession>A0A177PF12</accession>
<evidence type="ECO:0000259" key="6">
    <source>
        <dbReference type="Pfam" id="PF00107"/>
    </source>
</evidence>
<dbReference type="InterPro" id="IPR013154">
    <property type="entry name" value="ADH-like_N"/>
</dbReference>
<keyword evidence="9" id="KW-1185">Reference proteome</keyword>
<gene>
    <name evidence="8" type="ORF">A1355_17825</name>
</gene>
<feature type="domain" description="Alcohol dehydrogenase-like N-terminal" evidence="7">
    <location>
        <begin position="23"/>
        <end position="130"/>
    </location>
</feature>
<dbReference type="GO" id="GO:0046872">
    <property type="term" value="F:metal ion binding"/>
    <property type="evidence" value="ECO:0007669"/>
    <property type="project" value="UniProtKB-KW"/>
</dbReference>
<dbReference type="PANTHER" id="PTHR43350:SF2">
    <property type="entry name" value="GROES-LIKE ZINC-BINDING ALCOHOL DEHYDROGENASE FAMILY PROTEIN"/>
    <property type="match status" value="1"/>
</dbReference>
<keyword evidence="3" id="KW-0479">Metal-binding</keyword>
<dbReference type="OrthoDB" id="9773078at2"/>
<sequence length="319" mass="33891">MQALLLDRELSYRTDQPIPKPEAGEALIEMRLAGICATDLELAHGYAGFTGILGHEFVGQVVEVADANDRHWLGSRVVGSINIGCRQCPTCLTTGPAHCPTRRVLGIRAKDGAFADFFTLPVANLLRLPDHVADETAVFAEPLAAALRVVEQLQDLPRGEIGVLGPGRLGLLIGRVLALAGHRVTMLGRSETSLTQPRRWGLQAGLAADFPESGFSCIVDASGTASGFTAALRLLRAQGCLVLKSTFVADHPIDLSPLVVKEIRLLGSRCGRFEPALDRLSAGDIAVETLIDGVFPLSAGPAAFATAARPGVRKILLKR</sequence>
<keyword evidence="4" id="KW-0862">Zinc</keyword>
<dbReference type="SUPFAM" id="SSF50129">
    <property type="entry name" value="GroES-like"/>
    <property type="match status" value="1"/>
</dbReference>
<dbReference type="Pfam" id="PF00107">
    <property type="entry name" value="ADH_zinc_N"/>
    <property type="match status" value="1"/>
</dbReference>
<feature type="domain" description="Alcohol dehydrogenase-like C-terminal" evidence="6">
    <location>
        <begin position="170"/>
        <end position="279"/>
    </location>
</feature>
<dbReference type="Gene3D" id="3.90.180.10">
    <property type="entry name" value="Medium-chain alcohol dehydrogenases, catalytic domain"/>
    <property type="match status" value="1"/>
</dbReference>
<comment type="similarity">
    <text evidence="2">Belongs to the zinc-containing alcohol dehydrogenase family.</text>
</comment>
<evidence type="ECO:0000313" key="9">
    <source>
        <dbReference type="Proteomes" id="UP000077628"/>
    </source>
</evidence>
<proteinExistence type="inferred from homology"/>
<comment type="cofactor">
    <cofactor evidence="1">
        <name>Zn(2+)</name>
        <dbReference type="ChEBI" id="CHEBI:29105"/>
    </cofactor>
</comment>
<evidence type="ECO:0000256" key="5">
    <source>
        <dbReference type="ARBA" id="ARBA00023002"/>
    </source>
</evidence>
<dbReference type="Gene3D" id="3.40.50.720">
    <property type="entry name" value="NAD(P)-binding Rossmann-like Domain"/>
    <property type="match status" value="1"/>
</dbReference>
<evidence type="ECO:0000256" key="2">
    <source>
        <dbReference type="ARBA" id="ARBA00008072"/>
    </source>
</evidence>
<evidence type="ECO:0000313" key="8">
    <source>
        <dbReference type="EMBL" id="OAI27999.1"/>
    </source>
</evidence>
<dbReference type="InterPro" id="IPR036291">
    <property type="entry name" value="NAD(P)-bd_dom_sf"/>
</dbReference>
<evidence type="ECO:0000256" key="1">
    <source>
        <dbReference type="ARBA" id="ARBA00001947"/>
    </source>
</evidence>
<dbReference type="GO" id="GO:0016491">
    <property type="term" value="F:oxidoreductase activity"/>
    <property type="evidence" value="ECO:0007669"/>
    <property type="project" value="UniProtKB-KW"/>
</dbReference>
<evidence type="ECO:0000259" key="7">
    <source>
        <dbReference type="Pfam" id="PF08240"/>
    </source>
</evidence>
<dbReference type="InterPro" id="IPR011032">
    <property type="entry name" value="GroES-like_sf"/>
</dbReference>
<dbReference type="STRING" id="702114.A1355_17825"/>
<name>A0A177PF12_9GAMM</name>
<dbReference type="Proteomes" id="UP000077628">
    <property type="component" value="Unassembled WGS sequence"/>
</dbReference>
<dbReference type="InterPro" id="IPR013149">
    <property type="entry name" value="ADH-like_C"/>
</dbReference>
<protein>
    <submittedName>
        <fullName evidence="8">Zn-dependent alcohol dehydrogenase</fullName>
    </submittedName>
</protein>
<dbReference type="AlphaFoldDB" id="A0A177PF12"/>
<dbReference type="Pfam" id="PF08240">
    <property type="entry name" value="ADH_N"/>
    <property type="match status" value="1"/>
</dbReference>
<evidence type="ECO:0000256" key="4">
    <source>
        <dbReference type="ARBA" id="ARBA00022833"/>
    </source>
</evidence>
<reference evidence="9" key="1">
    <citation type="submission" date="2016-03" db="EMBL/GenBank/DDBJ databases">
        <authorList>
            <person name="Heylen K."/>
            <person name="De Vos P."/>
            <person name="Vekeman B."/>
        </authorList>
    </citation>
    <scope>NUCLEOTIDE SEQUENCE [LARGE SCALE GENOMIC DNA]</scope>
    <source>
        <strain evidence="9">R-45383</strain>
    </source>
</reference>
<dbReference type="PANTHER" id="PTHR43350">
    <property type="entry name" value="NAD-DEPENDENT ALCOHOL DEHYDROGENASE"/>
    <property type="match status" value="1"/>
</dbReference>
<dbReference type="SUPFAM" id="SSF51735">
    <property type="entry name" value="NAD(P)-binding Rossmann-fold domains"/>
    <property type="match status" value="1"/>
</dbReference>
<keyword evidence="5" id="KW-0560">Oxidoreductase</keyword>
<evidence type="ECO:0000256" key="3">
    <source>
        <dbReference type="ARBA" id="ARBA00022723"/>
    </source>
</evidence>
<organism evidence="8 9">
    <name type="scientific">Methylomonas koyamae</name>
    <dbReference type="NCBI Taxonomy" id="702114"/>
    <lineage>
        <taxon>Bacteria</taxon>
        <taxon>Pseudomonadati</taxon>
        <taxon>Pseudomonadota</taxon>
        <taxon>Gammaproteobacteria</taxon>
        <taxon>Methylococcales</taxon>
        <taxon>Methylococcaceae</taxon>
        <taxon>Methylomonas</taxon>
    </lineage>
</organism>
<comment type="caution">
    <text evidence="8">The sequence shown here is derived from an EMBL/GenBank/DDBJ whole genome shotgun (WGS) entry which is preliminary data.</text>
</comment>